<reference evidence="7 8" key="1">
    <citation type="submission" date="2018-08" db="EMBL/GenBank/DDBJ databases">
        <title>Thalassotalea euphylliae genome.</title>
        <authorList>
            <person name="Summers S."/>
            <person name="Rice S.A."/>
            <person name="Freckelton M.L."/>
            <person name="Nedved B.T."/>
            <person name="Hadfield M.G."/>
        </authorList>
    </citation>
    <scope>NUCLEOTIDE SEQUENCE [LARGE SCALE GENOMIC DNA]</scope>
    <source>
        <strain evidence="7 8">H1</strain>
    </source>
</reference>
<dbReference type="InterPro" id="IPR027278">
    <property type="entry name" value="ACCD_DCysDesulf"/>
</dbReference>
<gene>
    <name evidence="7" type="ORF">DXX93_17460</name>
</gene>
<protein>
    <submittedName>
        <fullName evidence="7">Pyridoxal-phosphate dependent enzyme</fullName>
    </submittedName>
</protein>
<comment type="cofactor">
    <cofactor evidence="1">
        <name>pyridoxal 5'-phosphate</name>
        <dbReference type="ChEBI" id="CHEBI:597326"/>
    </cofactor>
</comment>
<evidence type="ECO:0000313" key="7">
    <source>
        <dbReference type="EMBL" id="REL29001.1"/>
    </source>
</evidence>
<feature type="modified residue" description="N6-(pyridoxal phosphate)lysine" evidence="5">
    <location>
        <position position="35"/>
    </location>
</feature>
<evidence type="ECO:0000256" key="2">
    <source>
        <dbReference type="ARBA" id="ARBA00008639"/>
    </source>
</evidence>
<evidence type="ECO:0000259" key="6">
    <source>
        <dbReference type="Pfam" id="PF00291"/>
    </source>
</evidence>
<organism evidence="7 8">
    <name type="scientific">Thalassotalea euphylliae</name>
    <dbReference type="NCBI Taxonomy" id="1655234"/>
    <lineage>
        <taxon>Bacteria</taxon>
        <taxon>Pseudomonadati</taxon>
        <taxon>Pseudomonadota</taxon>
        <taxon>Gammaproteobacteria</taxon>
        <taxon>Alteromonadales</taxon>
        <taxon>Colwelliaceae</taxon>
        <taxon>Thalassotalea</taxon>
    </lineage>
</organism>
<comment type="caution">
    <text evidence="7">The sequence shown here is derived from an EMBL/GenBank/DDBJ whole genome shotgun (WGS) entry which is preliminary data.</text>
</comment>
<dbReference type="Gene3D" id="3.40.50.1100">
    <property type="match status" value="2"/>
</dbReference>
<dbReference type="SUPFAM" id="SSF53686">
    <property type="entry name" value="Tryptophan synthase beta subunit-like PLP-dependent enzymes"/>
    <property type="match status" value="1"/>
</dbReference>
<dbReference type="GO" id="GO:0019148">
    <property type="term" value="F:D-cysteine desulfhydrase activity"/>
    <property type="evidence" value="ECO:0007669"/>
    <property type="project" value="TreeGrafter"/>
</dbReference>
<dbReference type="PIRSF" id="PIRSF006278">
    <property type="entry name" value="ACCD_DCysDesulf"/>
    <property type="match status" value="1"/>
</dbReference>
<dbReference type="InterPro" id="IPR001926">
    <property type="entry name" value="TrpB-like_PALP"/>
</dbReference>
<dbReference type="PANTHER" id="PTHR43780:SF2">
    <property type="entry name" value="1-AMINOCYCLOPROPANE-1-CARBOXYLATE DEAMINASE-RELATED"/>
    <property type="match status" value="1"/>
</dbReference>
<dbReference type="InterPro" id="IPR036052">
    <property type="entry name" value="TrpB-like_PALP_sf"/>
</dbReference>
<dbReference type="EMBL" id="QUOU01000001">
    <property type="protein sequence ID" value="REL29001.1"/>
    <property type="molecule type" value="Genomic_DNA"/>
</dbReference>
<evidence type="ECO:0000313" key="8">
    <source>
        <dbReference type="Proteomes" id="UP000256478"/>
    </source>
</evidence>
<evidence type="ECO:0000256" key="1">
    <source>
        <dbReference type="ARBA" id="ARBA00001933"/>
    </source>
</evidence>
<feature type="domain" description="Tryptophan synthase beta chain-like PALP" evidence="6">
    <location>
        <begin position="10"/>
        <end position="285"/>
    </location>
</feature>
<proteinExistence type="inferred from homology"/>
<evidence type="ECO:0000256" key="4">
    <source>
        <dbReference type="PIRSR" id="PIRSR006278-1"/>
    </source>
</evidence>
<evidence type="ECO:0000256" key="3">
    <source>
        <dbReference type="ARBA" id="ARBA00022898"/>
    </source>
</evidence>
<sequence length="318" mass="35295">MSPIQQIEHPLFKAHQLTVFIKRDDLIHPIISGNKWRKLQGNLAFAKQAKKRGVLSFGGAYSNHLHALAYACQQYQLSAIAIVRGEAKYQSNYTLSWAKHWGMNLQFVDRQTYRQRSELGYLKSLQAAYPDHLVVPEGGSNEYALSGLATLVSELNQQVDYDTLMLPVGSGGTIAGLIKADQNQHHILGIAVLKQADYLIGHINQLLGTTPSTSPYTNWQLNTERHRGGYGKFSHEDCLRLAQFTAFTDIPFEPIYSGKMLLALLDLIEQGYFPSGHRITLLHTGGIQGLGGQLERGLLPAEFVKAVQSHLPPAPQAQ</sequence>
<feature type="active site" description="Nucleophile" evidence="4">
    <location>
        <position position="62"/>
    </location>
</feature>
<dbReference type="PANTHER" id="PTHR43780">
    <property type="entry name" value="1-AMINOCYCLOPROPANE-1-CARBOXYLATE DEAMINASE-RELATED"/>
    <property type="match status" value="1"/>
</dbReference>
<dbReference type="Pfam" id="PF00291">
    <property type="entry name" value="PALP"/>
    <property type="match status" value="1"/>
</dbReference>
<dbReference type="Proteomes" id="UP000256478">
    <property type="component" value="Unassembled WGS sequence"/>
</dbReference>
<keyword evidence="3 5" id="KW-0663">Pyridoxal phosphate</keyword>
<comment type="similarity">
    <text evidence="2">Belongs to the ACC deaminase/D-cysteine desulfhydrase family.</text>
</comment>
<dbReference type="AlphaFoldDB" id="A0A3E0TWE6"/>
<accession>A0A3E0TWE6</accession>
<name>A0A3E0TWE6_9GAMM</name>
<dbReference type="OrthoDB" id="9801249at2"/>
<evidence type="ECO:0000256" key="5">
    <source>
        <dbReference type="PIRSR" id="PIRSR006278-2"/>
    </source>
</evidence>